<comment type="caution">
    <text evidence="2">The sequence shown here is derived from an EMBL/GenBank/DDBJ whole genome shotgun (WGS) entry which is preliminary data.</text>
</comment>
<protein>
    <recommendedName>
        <fullName evidence="4">C1q domain-containing protein</fullName>
    </recommendedName>
</protein>
<sequence>MAEYEDCEVEYEVCEVKYDTITETVLTKSNKTKETFSSRKLWIKIVILVMTVSLVCSVLGVTITYLVMREELCCKKTPSNNSATADQQISIMSKKLDMIQMKSEKLTQQAKQVAFTACLSADTTVQRGHNIQFGDIKTSLGVGSLTELKSSGRFTTRDYGLYQVIAIVKSHTDAAAFTVNRNKANIMAGYVAQHTDRGVGINFDHIGIAVVMVFLYKGDTISVTPDIEVYLHKETCLSMVKI</sequence>
<dbReference type="EMBL" id="UYJE01002655">
    <property type="protein sequence ID" value="VDI12561.1"/>
    <property type="molecule type" value="Genomic_DNA"/>
</dbReference>
<evidence type="ECO:0000313" key="3">
    <source>
        <dbReference type="Proteomes" id="UP000596742"/>
    </source>
</evidence>
<evidence type="ECO:0000256" key="1">
    <source>
        <dbReference type="SAM" id="Phobius"/>
    </source>
</evidence>
<evidence type="ECO:0000313" key="2">
    <source>
        <dbReference type="EMBL" id="VDI12561.1"/>
    </source>
</evidence>
<name>A0A8B6CYQ6_MYTGA</name>
<gene>
    <name evidence="2" type="ORF">MGAL_10B025307</name>
</gene>
<keyword evidence="1" id="KW-0812">Transmembrane</keyword>
<reference evidence="2" key="1">
    <citation type="submission" date="2018-11" db="EMBL/GenBank/DDBJ databases">
        <authorList>
            <person name="Alioto T."/>
            <person name="Alioto T."/>
        </authorList>
    </citation>
    <scope>NUCLEOTIDE SEQUENCE</scope>
</reference>
<dbReference type="AlphaFoldDB" id="A0A8B6CYQ6"/>
<keyword evidence="3" id="KW-1185">Reference proteome</keyword>
<accession>A0A8B6CYQ6</accession>
<organism evidence="2 3">
    <name type="scientific">Mytilus galloprovincialis</name>
    <name type="common">Mediterranean mussel</name>
    <dbReference type="NCBI Taxonomy" id="29158"/>
    <lineage>
        <taxon>Eukaryota</taxon>
        <taxon>Metazoa</taxon>
        <taxon>Spiralia</taxon>
        <taxon>Lophotrochozoa</taxon>
        <taxon>Mollusca</taxon>
        <taxon>Bivalvia</taxon>
        <taxon>Autobranchia</taxon>
        <taxon>Pteriomorphia</taxon>
        <taxon>Mytilida</taxon>
        <taxon>Mytiloidea</taxon>
        <taxon>Mytilidae</taxon>
        <taxon>Mytilinae</taxon>
        <taxon>Mytilus</taxon>
    </lineage>
</organism>
<dbReference type="Proteomes" id="UP000596742">
    <property type="component" value="Unassembled WGS sequence"/>
</dbReference>
<dbReference type="Gene3D" id="2.60.120.40">
    <property type="match status" value="1"/>
</dbReference>
<evidence type="ECO:0008006" key="4">
    <source>
        <dbReference type="Google" id="ProtNLM"/>
    </source>
</evidence>
<keyword evidence="1" id="KW-1133">Transmembrane helix</keyword>
<feature type="transmembrane region" description="Helical" evidence="1">
    <location>
        <begin position="41"/>
        <end position="68"/>
    </location>
</feature>
<keyword evidence="1" id="KW-0472">Membrane</keyword>
<dbReference type="InterPro" id="IPR008983">
    <property type="entry name" value="Tumour_necrosis_fac-like_dom"/>
</dbReference>
<dbReference type="OrthoDB" id="10346521at2759"/>
<proteinExistence type="predicted"/>